<reference evidence="2 3" key="1">
    <citation type="submission" date="2020-08" db="EMBL/GenBank/DDBJ databases">
        <title>Genomic Encyclopedia of Type Strains, Phase IV (KMG-V): Genome sequencing to study the core and pangenomes of soil and plant-associated prokaryotes.</title>
        <authorList>
            <person name="Whitman W."/>
        </authorList>
    </citation>
    <scope>NUCLEOTIDE SEQUENCE [LARGE SCALE GENOMIC DNA]</scope>
    <source>
        <strain evidence="2 3">SEMIA 492</strain>
    </source>
</reference>
<name>A0A7W6ZPK1_9HYPH</name>
<evidence type="ECO:0000313" key="2">
    <source>
        <dbReference type="EMBL" id="MBB4566195.1"/>
    </source>
</evidence>
<dbReference type="AlphaFoldDB" id="A0A7W6ZPK1"/>
<feature type="transmembrane region" description="Helical" evidence="1">
    <location>
        <begin position="101"/>
        <end position="127"/>
    </location>
</feature>
<gene>
    <name evidence="2" type="ORF">GGE60_000283</name>
</gene>
<evidence type="ECO:0000313" key="3">
    <source>
        <dbReference type="Proteomes" id="UP000543836"/>
    </source>
</evidence>
<feature type="transmembrane region" description="Helical" evidence="1">
    <location>
        <begin position="25"/>
        <end position="51"/>
    </location>
</feature>
<keyword evidence="3" id="KW-1185">Reference proteome</keyword>
<dbReference type="OrthoDB" id="8305234at2"/>
<keyword evidence="1" id="KW-0812">Transmembrane</keyword>
<dbReference type="GeneID" id="32528618"/>
<organism evidence="2 3">
    <name type="scientific">Rhizobium leucaenae</name>
    <dbReference type="NCBI Taxonomy" id="29450"/>
    <lineage>
        <taxon>Bacteria</taxon>
        <taxon>Pseudomonadati</taxon>
        <taxon>Pseudomonadota</taxon>
        <taxon>Alphaproteobacteria</taxon>
        <taxon>Hyphomicrobiales</taxon>
        <taxon>Rhizobiaceae</taxon>
        <taxon>Rhizobium/Agrobacterium group</taxon>
        <taxon>Rhizobium</taxon>
    </lineage>
</organism>
<evidence type="ECO:0000256" key="1">
    <source>
        <dbReference type="SAM" id="Phobius"/>
    </source>
</evidence>
<accession>A0A7W6ZPK1</accession>
<dbReference type="RefSeq" id="WP_028751875.1">
    <property type="nucleotide sequence ID" value="NZ_JACIIG010000001.1"/>
</dbReference>
<keyword evidence="1" id="KW-0472">Membrane</keyword>
<feature type="transmembrane region" description="Helical" evidence="1">
    <location>
        <begin position="58"/>
        <end position="81"/>
    </location>
</feature>
<comment type="caution">
    <text evidence="2">The sequence shown here is derived from an EMBL/GenBank/DDBJ whole genome shotgun (WGS) entry which is preliminary data.</text>
</comment>
<keyword evidence="1" id="KW-1133">Transmembrane helix</keyword>
<dbReference type="EMBL" id="JACIIG010000001">
    <property type="protein sequence ID" value="MBB4566195.1"/>
    <property type="molecule type" value="Genomic_DNA"/>
</dbReference>
<sequence length="134" mass="13910">MLAPLLGLLLSGSLSRTVARTKRSGIFIGIAAILFLTAYAFALIAAAIWLATIYGAAVSALLIAAGALLLALILLVIMAIINKQEERRAHERRAALESMAVAALGLAKSQPLLTAAIATALVFGNLIGTKSRDD</sequence>
<proteinExistence type="predicted"/>
<dbReference type="Proteomes" id="UP000543836">
    <property type="component" value="Unassembled WGS sequence"/>
</dbReference>
<protein>
    <submittedName>
        <fullName evidence="2">Thiol:disulfide interchange protein</fullName>
    </submittedName>
</protein>